<dbReference type="Proteomes" id="UP001500368">
    <property type="component" value="Unassembled WGS sequence"/>
</dbReference>
<accession>A0ABP9FSX5</accession>
<name>A0ABP9FSX5_9MICC</name>
<evidence type="ECO:0000313" key="2">
    <source>
        <dbReference type="EMBL" id="GAA4916075.1"/>
    </source>
</evidence>
<keyword evidence="3" id="KW-1185">Reference proteome</keyword>
<protein>
    <recommendedName>
        <fullName evidence="4">TIGR03089 family protein</fullName>
    </recommendedName>
</protein>
<gene>
    <name evidence="2" type="ORF">GCM10025790_09020</name>
</gene>
<evidence type="ECO:0000313" key="3">
    <source>
        <dbReference type="Proteomes" id="UP001500368"/>
    </source>
</evidence>
<dbReference type="EMBL" id="BAABLW010000005">
    <property type="protein sequence ID" value="GAA4916075.1"/>
    <property type="molecule type" value="Genomic_DNA"/>
</dbReference>
<comment type="caution">
    <text evidence="2">The sequence shown here is derived from an EMBL/GenBank/DDBJ whole genome shotgun (WGS) entry which is preliminary data.</text>
</comment>
<proteinExistence type="predicted"/>
<dbReference type="InterPro" id="IPR017523">
    <property type="entry name" value="Rv3268"/>
</dbReference>
<organism evidence="2 3">
    <name type="scientific">Nesterenkonia rhizosphaerae</name>
    <dbReference type="NCBI Taxonomy" id="1348272"/>
    <lineage>
        <taxon>Bacteria</taxon>
        <taxon>Bacillati</taxon>
        <taxon>Actinomycetota</taxon>
        <taxon>Actinomycetes</taxon>
        <taxon>Micrococcales</taxon>
        <taxon>Micrococcaceae</taxon>
        <taxon>Nesterenkonia</taxon>
    </lineage>
</organism>
<reference evidence="3" key="1">
    <citation type="journal article" date="2019" name="Int. J. Syst. Evol. Microbiol.">
        <title>The Global Catalogue of Microorganisms (GCM) 10K type strain sequencing project: providing services to taxonomists for standard genome sequencing and annotation.</title>
        <authorList>
            <consortium name="The Broad Institute Genomics Platform"/>
            <consortium name="The Broad Institute Genome Sequencing Center for Infectious Disease"/>
            <person name="Wu L."/>
            <person name="Ma J."/>
        </authorList>
    </citation>
    <scope>NUCLEOTIDE SEQUENCE [LARGE SCALE GENOMIC DNA]</scope>
    <source>
        <strain evidence="3">JCM 19129</strain>
    </source>
</reference>
<feature type="region of interest" description="Disordered" evidence="1">
    <location>
        <begin position="176"/>
        <end position="214"/>
    </location>
</feature>
<dbReference type="RefSeq" id="WP_345476884.1">
    <property type="nucleotide sequence ID" value="NZ_BAABLW010000005.1"/>
</dbReference>
<evidence type="ECO:0000256" key="1">
    <source>
        <dbReference type="SAM" id="MobiDB-lite"/>
    </source>
</evidence>
<dbReference type="NCBIfam" id="TIGR03089">
    <property type="entry name" value="TIGR03089 family protein"/>
    <property type="match status" value="1"/>
</dbReference>
<sequence>MSPLTLNSPSQQPPEDFAQLLESLASRPQPAVVHYDAETGDRVELSGRVLANWAIKLIGLLRDEYDIEDEPVGESRPLVVLDMATHWKAAALVLAASALGAEVQMMPSADDAAEVLRASLVVTDHPSAWLDSEALGEADLAVISHGMLDASFTDATGLEIPAWVLDISAEVRQHPDQLNAPLPGVPLPNTPQEPTPQQPTPQQPTPQQPSSPMVVTAWAKDTAQTLLQTWAQQGTVVLFQGAPEGETWKQMLNNEGLA</sequence>
<evidence type="ECO:0008006" key="4">
    <source>
        <dbReference type="Google" id="ProtNLM"/>
    </source>
</evidence>
<feature type="compositionally biased region" description="Pro residues" evidence="1">
    <location>
        <begin position="183"/>
        <end position="209"/>
    </location>
</feature>